<dbReference type="EC" id="2.7.8.6" evidence="4"/>
<dbReference type="AlphaFoldDB" id="E0IER6"/>
<organism evidence="4 5">
    <name type="scientific">Paenibacillus curdlanolyticus YK9</name>
    <dbReference type="NCBI Taxonomy" id="717606"/>
    <lineage>
        <taxon>Bacteria</taxon>
        <taxon>Bacillati</taxon>
        <taxon>Bacillota</taxon>
        <taxon>Bacilli</taxon>
        <taxon>Bacillales</taxon>
        <taxon>Paenibacillaceae</taxon>
        <taxon>Paenibacillus</taxon>
    </lineage>
</organism>
<dbReference type="InterPro" id="IPR003362">
    <property type="entry name" value="Bact_transf"/>
</dbReference>
<keyword evidence="2" id="KW-1133">Transmembrane helix</keyword>
<dbReference type="EMBL" id="AEDD01000012">
    <property type="protein sequence ID" value="EFM09154.1"/>
    <property type="molecule type" value="Genomic_DNA"/>
</dbReference>
<keyword evidence="2" id="KW-0812">Transmembrane</keyword>
<sequence>MTIAGHTEGDLAAVVTDESGPGGLTTVSTVDNTARRRTRYHAVKRSMDLAGAGMGLLVLSPVFLLLAVLIKLEDARGPVFFHQTRVGKDEKEFRMYKFRSMIADAENQLDHLLGENEIKGAMFKMKEDPRITRIGRVIRKTSLDELPQLLNVLRGEMSLVGPRPPLPREVATYTEYDKQRLAVTPGCTGLWQVSGRNGLTFDQMVELDLSYIKRRSIWLDCWIVLRTVAVLFGSKNAY</sequence>
<dbReference type="GO" id="GO:0047360">
    <property type="term" value="F:undecaprenyl-phosphate galactose phosphotransferase activity"/>
    <property type="evidence" value="ECO:0007669"/>
    <property type="project" value="UniProtKB-EC"/>
</dbReference>
<dbReference type="PANTHER" id="PTHR30576">
    <property type="entry name" value="COLANIC BIOSYNTHESIS UDP-GLUCOSE LIPID CARRIER TRANSFERASE"/>
    <property type="match status" value="1"/>
</dbReference>
<accession>E0IER6</accession>
<feature type="domain" description="Bacterial sugar transferase" evidence="3">
    <location>
        <begin position="44"/>
        <end position="232"/>
    </location>
</feature>
<evidence type="ECO:0000256" key="1">
    <source>
        <dbReference type="ARBA" id="ARBA00006464"/>
    </source>
</evidence>
<dbReference type="Pfam" id="PF02397">
    <property type="entry name" value="Bac_transf"/>
    <property type="match status" value="1"/>
</dbReference>
<keyword evidence="5" id="KW-1185">Reference proteome</keyword>
<evidence type="ECO:0000313" key="4">
    <source>
        <dbReference type="EMBL" id="EFM09154.1"/>
    </source>
</evidence>
<feature type="transmembrane region" description="Helical" evidence="2">
    <location>
        <begin position="49"/>
        <end position="70"/>
    </location>
</feature>
<keyword evidence="2" id="KW-0472">Membrane</keyword>
<comment type="similarity">
    <text evidence="1">Belongs to the bacterial sugar transferase family.</text>
</comment>
<dbReference type="STRING" id="717606.PaecuDRAFT_4157"/>
<dbReference type="PANTHER" id="PTHR30576:SF10">
    <property type="entry name" value="SLL5057 PROTEIN"/>
    <property type="match status" value="1"/>
</dbReference>
<dbReference type="Proteomes" id="UP000005387">
    <property type="component" value="Unassembled WGS sequence"/>
</dbReference>
<reference evidence="4 5" key="1">
    <citation type="submission" date="2010-07" db="EMBL/GenBank/DDBJ databases">
        <title>The draft genome of Paenibacillus curdlanolyticus YK9.</title>
        <authorList>
            <consortium name="US DOE Joint Genome Institute (JGI-PGF)"/>
            <person name="Lucas S."/>
            <person name="Copeland A."/>
            <person name="Lapidus A."/>
            <person name="Cheng J.-F."/>
            <person name="Bruce D."/>
            <person name="Goodwin L."/>
            <person name="Pitluck S."/>
            <person name="Land M.L."/>
            <person name="Hauser L."/>
            <person name="Chang Y.-J."/>
            <person name="Jeffries C."/>
            <person name="Anderson I.J."/>
            <person name="Johnson E."/>
            <person name="Loganathan U."/>
            <person name="Mulhopadhyay B."/>
            <person name="Kyrpides N."/>
            <person name="Woyke T.J."/>
        </authorList>
    </citation>
    <scope>NUCLEOTIDE SEQUENCE [LARGE SCALE GENOMIC DNA]</scope>
    <source>
        <strain evidence="4 5">YK9</strain>
    </source>
</reference>
<evidence type="ECO:0000256" key="2">
    <source>
        <dbReference type="SAM" id="Phobius"/>
    </source>
</evidence>
<evidence type="ECO:0000313" key="5">
    <source>
        <dbReference type="Proteomes" id="UP000005387"/>
    </source>
</evidence>
<dbReference type="RefSeq" id="WP_006040140.1">
    <property type="nucleotide sequence ID" value="NZ_AEDD01000012.1"/>
</dbReference>
<evidence type="ECO:0000259" key="3">
    <source>
        <dbReference type="Pfam" id="PF02397"/>
    </source>
</evidence>
<dbReference type="eggNOG" id="COG2148">
    <property type="taxonomic scope" value="Bacteria"/>
</dbReference>
<protein>
    <submittedName>
        <fullName evidence="4">Undecaprenyl-phosphate galactose phosphotransferase</fullName>
        <ecNumber evidence="4">2.7.8.6</ecNumber>
    </submittedName>
</protein>
<keyword evidence="4" id="KW-0808">Transferase</keyword>
<proteinExistence type="inferred from homology"/>
<name>E0IER6_9BACL</name>
<gene>
    <name evidence="4" type="ORF">PaecuDRAFT_4157</name>
</gene>